<proteinExistence type="predicted"/>
<feature type="transmembrane region" description="Helical" evidence="1">
    <location>
        <begin position="155"/>
        <end position="170"/>
    </location>
</feature>
<dbReference type="AlphaFoldDB" id="A0A2A2HCP7"/>
<reference evidence="2 4" key="2">
    <citation type="journal article" date="2017" name="BMC Genomics">
        <title>Genomic analysis of methanogenic archaea reveals a shift towards energy conservation.</title>
        <authorList>
            <person name="Gilmore S.P."/>
            <person name="Henske J.K."/>
            <person name="Sexton J.A."/>
            <person name="Solomon K.V."/>
            <person name="Seppala S."/>
            <person name="Yoo J.I."/>
            <person name="Huyett L.M."/>
            <person name="Pressman A."/>
            <person name="Cogan J.Z."/>
            <person name="Kivenson V."/>
            <person name="Peng X."/>
            <person name="Tan Y."/>
            <person name="Valentine D.L."/>
            <person name="O'Malley M.A."/>
        </authorList>
    </citation>
    <scope>NUCLEOTIDE SEQUENCE [LARGE SCALE GENOMIC DNA]</scope>
    <source>
        <strain evidence="2 4">1R-7</strain>
    </source>
</reference>
<gene>
    <name evidence="2" type="ORF">ASJ82_02160</name>
    <name evidence="3" type="ORF">MSCUN_15440</name>
</gene>
<evidence type="ECO:0000256" key="1">
    <source>
        <dbReference type="SAM" id="Phobius"/>
    </source>
</evidence>
<dbReference type="Proteomes" id="UP000217528">
    <property type="component" value="Unassembled WGS sequence"/>
</dbReference>
<accession>A0A2A2HCP7</accession>
<evidence type="ECO:0000313" key="5">
    <source>
        <dbReference type="Proteomes" id="UP000246004"/>
    </source>
</evidence>
<evidence type="ECO:0000313" key="4">
    <source>
        <dbReference type="Proteomes" id="UP000217528"/>
    </source>
</evidence>
<keyword evidence="4" id="KW-1185">Reference proteome</keyword>
<sequence length="327" mass="36310">MEIYLMWIVAFILTLILTILFTVAFIKIKGNLFEDIRGGIPKAVGIAPFIVMLLFFPAPYNYLIAIIGITAFIDDIIGRKRLGSYIEVGQFFRGIGILIVMIYGYFIMGPVAILVALMVQILNIADMQPGSACISVIVMSLLSAVALIFMGSASYYIPVLLLLITLGYVSQDYSGYIMMGEIGNHSFGVALGICLALVSAAFTKIVAPAAFYPVEFLVMLILFMITAILIAKLREETLKYYLENYLNIQNPTFGDYVMDVLTGGGLGDLIRTLVFNRNEHYHVENEILIKLGARRLLYNPVRKSKKAKKASLTKKTSLGYDEEGFIK</sequence>
<feature type="transmembrane region" description="Helical" evidence="1">
    <location>
        <begin position="131"/>
        <end position="149"/>
    </location>
</feature>
<dbReference type="EMBL" id="LWMS01000047">
    <property type="protein sequence ID" value="PWL07569.1"/>
    <property type="molecule type" value="Genomic_DNA"/>
</dbReference>
<feature type="transmembrane region" description="Helical" evidence="1">
    <location>
        <begin position="6"/>
        <end position="26"/>
    </location>
</feature>
<feature type="transmembrane region" description="Helical" evidence="1">
    <location>
        <begin position="182"/>
        <end position="203"/>
    </location>
</feature>
<comment type="caution">
    <text evidence="2">The sequence shown here is derived from an EMBL/GenBank/DDBJ whole genome shotgun (WGS) entry which is preliminary data.</text>
</comment>
<feature type="transmembrane region" description="Helical" evidence="1">
    <location>
        <begin position="93"/>
        <end position="119"/>
    </location>
</feature>
<reference evidence="3 5" key="1">
    <citation type="submission" date="2016-04" db="EMBL/GenBank/DDBJ databases">
        <title>Genome sequence of Methanosphaera cuniculi DSM 4103.</title>
        <authorList>
            <person name="Poehlein A."/>
            <person name="Seedorf H."/>
            <person name="Daniel R."/>
        </authorList>
    </citation>
    <scope>NUCLEOTIDE SEQUENCE [LARGE SCALE GENOMIC DNA]</scope>
    <source>
        <strain evidence="3 5">DSM 4103</strain>
    </source>
</reference>
<feature type="transmembrane region" description="Helical" evidence="1">
    <location>
        <begin position="46"/>
        <end position="73"/>
    </location>
</feature>
<dbReference type="EMBL" id="LMVN01000023">
    <property type="protein sequence ID" value="PAV07056.1"/>
    <property type="molecule type" value="Genomic_DNA"/>
</dbReference>
<name>A0A2A2HCP7_9EURY</name>
<dbReference type="RefSeq" id="WP_095608979.1">
    <property type="nucleotide sequence ID" value="NZ_CAUHCB010000007.1"/>
</dbReference>
<evidence type="ECO:0000313" key="3">
    <source>
        <dbReference type="EMBL" id="PWL07569.1"/>
    </source>
</evidence>
<protein>
    <submittedName>
        <fullName evidence="2">Cell wall biosynthesis protein</fullName>
    </submittedName>
</protein>
<dbReference type="Proteomes" id="UP000246004">
    <property type="component" value="Unassembled WGS sequence"/>
</dbReference>
<feature type="transmembrane region" description="Helical" evidence="1">
    <location>
        <begin position="209"/>
        <end position="231"/>
    </location>
</feature>
<evidence type="ECO:0000313" key="2">
    <source>
        <dbReference type="EMBL" id="PAV07056.1"/>
    </source>
</evidence>
<dbReference type="OrthoDB" id="81991at2157"/>
<keyword evidence="1" id="KW-0472">Membrane</keyword>
<keyword evidence="1" id="KW-1133">Transmembrane helix</keyword>
<organism evidence="2 4">
    <name type="scientific">Methanosphaera cuniculi</name>
    <dbReference type="NCBI Taxonomy" id="1077256"/>
    <lineage>
        <taxon>Archaea</taxon>
        <taxon>Methanobacteriati</taxon>
        <taxon>Methanobacteriota</taxon>
        <taxon>Methanomada group</taxon>
        <taxon>Methanobacteria</taxon>
        <taxon>Methanobacteriales</taxon>
        <taxon>Methanobacteriaceae</taxon>
        <taxon>Methanosphaera</taxon>
    </lineage>
</organism>
<keyword evidence="1" id="KW-0812">Transmembrane</keyword>